<sequence>MNTAIFLDRDGVIIENRSDYVRSWLDVSIYHQALQALSMLSKLPVKIFVVTNQSAVGRGIIDLETVHQINQRLLEIIIQNNGRVDGFYICPHLPSDQCNCRKPEPGLILQAANQFQIDLANSILIGDALSDIQAAQNAGILNTYLVRTGRGAEQEAMLRDSPISGCVICNDLLTASRLIITKGQL</sequence>
<dbReference type="PANTHER" id="PTHR42891">
    <property type="entry name" value="D-GLYCERO-BETA-D-MANNO-HEPTOSE-1,7-BISPHOSPHATE 7-PHOSPHATASE"/>
    <property type="match status" value="1"/>
</dbReference>
<dbReference type="PANTHER" id="PTHR42891:SF1">
    <property type="entry name" value="D-GLYCERO-BETA-D-MANNO-HEPTOSE-1,7-BISPHOSPHATE 7-PHOSPHATASE"/>
    <property type="match status" value="1"/>
</dbReference>
<comment type="caution">
    <text evidence="11">The sequence shown here is derived from an EMBL/GenBank/DDBJ whole genome shotgun (WGS) entry which is preliminary data.</text>
</comment>
<keyword evidence="2 7" id="KW-0963">Cytoplasm</keyword>
<evidence type="ECO:0000256" key="9">
    <source>
        <dbReference type="PIRSR" id="PIRSR004682-3"/>
    </source>
</evidence>
<keyword evidence="12" id="KW-1185">Reference proteome</keyword>
<dbReference type="InterPro" id="IPR006549">
    <property type="entry name" value="HAD-SF_hydro_IIIA"/>
</dbReference>
<evidence type="ECO:0000256" key="7">
    <source>
        <dbReference type="PIRNR" id="PIRNR004682"/>
    </source>
</evidence>
<feature type="binding site" evidence="10">
    <location>
        <position position="10"/>
    </location>
    <ligand>
        <name>Mg(2+)</name>
        <dbReference type="ChEBI" id="CHEBI:18420"/>
    </ligand>
</feature>
<dbReference type="NCBIfam" id="TIGR01662">
    <property type="entry name" value="HAD-SF-IIIA"/>
    <property type="match status" value="1"/>
</dbReference>
<evidence type="ECO:0000256" key="1">
    <source>
        <dbReference type="ARBA" id="ARBA00004496"/>
    </source>
</evidence>
<evidence type="ECO:0000256" key="3">
    <source>
        <dbReference type="ARBA" id="ARBA00022723"/>
    </source>
</evidence>
<keyword evidence="5 7" id="KW-0119">Carbohydrate metabolism</keyword>
<evidence type="ECO:0000313" key="11">
    <source>
        <dbReference type="EMBL" id="KPL81052.1"/>
    </source>
</evidence>
<feature type="site" description="Stabilizes the phosphoryl group" evidence="9">
    <location>
        <position position="102"/>
    </location>
</feature>
<dbReference type="AlphaFoldDB" id="A0A0P6XY54"/>
<name>A0A0P6XY54_9CHLR</name>
<comment type="subcellular location">
    <subcellularLocation>
        <location evidence="1 7">Cytoplasm</location>
    </subcellularLocation>
</comment>
<feature type="binding site" evidence="10">
    <location>
        <position position="90"/>
    </location>
    <ligand>
        <name>Zn(2+)</name>
        <dbReference type="ChEBI" id="CHEBI:29105"/>
    </ligand>
</feature>
<dbReference type="GO" id="GO:0005975">
    <property type="term" value="P:carbohydrate metabolic process"/>
    <property type="evidence" value="ECO:0007669"/>
    <property type="project" value="InterPro"/>
</dbReference>
<feature type="binding site" evidence="10">
    <location>
        <position position="127"/>
    </location>
    <ligand>
        <name>Mg(2+)</name>
        <dbReference type="ChEBI" id="CHEBI:18420"/>
    </ligand>
</feature>
<feature type="site" description="Stabilizes the phosphoryl group" evidence="9">
    <location>
        <position position="51"/>
    </location>
</feature>
<evidence type="ECO:0000313" key="12">
    <source>
        <dbReference type="Proteomes" id="UP000050417"/>
    </source>
</evidence>
<dbReference type="InterPro" id="IPR006543">
    <property type="entry name" value="Histidinol-phos"/>
</dbReference>
<gene>
    <name evidence="11" type="ORF">ADN00_00510</name>
</gene>
<organism evidence="11 12">
    <name type="scientific">Ornatilinea apprima</name>
    <dbReference type="NCBI Taxonomy" id="1134406"/>
    <lineage>
        <taxon>Bacteria</taxon>
        <taxon>Bacillati</taxon>
        <taxon>Chloroflexota</taxon>
        <taxon>Anaerolineae</taxon>
        <taxon>Anaerolineales</taxon>
        <taxon>Anaerolineaceae</taxon>
        <taxon>Ornatilinea</taxon>
    </lineage>
</organism>
<feature type="binding site" evidence="10">
    <location>
        <position position="8"/>
    </location>
    <ligand>
        <name>Mg(2+)</name>
        <dbReference type="ChEBI" id="CHEBI:18420"/>
    </ligand>
</feature>
<dbReference type="GO" id="GO:0046872">
    <property type="term" value="F:metal ion binding"/>
    <property type="evidence" value="ECO:0007669"/>
    <property type="project" value="UniProtKB-KW"/>
</dbReference>
<dbReference type="OrthoDB" id="9801899at2"/>
<dbReference type="Pfam" id="PF13242">
    <property type="entry name" value="Hydrolase_like"/>
    <property type="match status" value="1"/>
</dbReference>
<dbReference type="Gene3D" id="3.40.50.1000">
    <property type="entry name" value="HAD superfamily/HAD-like"/>
    <property type="match status" value="1"/>
</dbReference>
<feature type="active site" description="Nucleophile" evidence="8">
    <location>
        <position position="8"/>
    </location>
</feature>
<dbReference type="CDD" id="cd07503">
    <property type="entry name" value="HAD_HisB-N"/>
    <property type="match status" value="1"/>
</dbReference>
<dbReference type="GO" id="GO:0005737">
    <property type="term" value="C:cytoplasm"/>
    <property type="evidence" value="ECO:0007669"/>
    <property type="project" value="UniProtKB-SubCell"/>
</dbReference>
<reference evidence="11 12" key="1">
    <citation type="submission" date="2015-07" db="EMBL/GenBank/DDBJ databases">
        <title>Genome sequence of Ornatilinea apprima DSM 23815.</title>
        <authorList>
            <person name="Hemp J."/>
            <person name="Ward L.M."/>
            <person name="Pace L.A."/>
            <person name="Fischer W.W."/>
        </authorList>
    </citation>
    <scope>NUCLEOTIDE SEQUENCE [LARGE SCALE GENOMIC DNA]</scope>
    <source>
        <strain evidence="11 12">P3M-1</strain>
    </source>
</reference>
<evidence type="ECO:0000256" key="4">
    <source>
        <dbReference type="ARBA" id="ARBA00022801"/>
    </source>
</evidence>
<dbReference type="RefSeq" id="WP_075060997.1">
    <property type="nucleotide sequence ID" value="NZ_LGCL01000002.1"/>
</dbReference>
<comment type="similarity">
    <text evidence="7">Belongs to the gmhB family.</text>
</comment>
<protein>
    <recommendedName>
        <fullName evidence="6 7">D,D-heptose 1,7-bisphosphate phosphatase</fullName>
        <ecNumber evidence="7">3.1.3.-</ecNumber>
    </recommendedName>
</protein>
<dbReference type="InterPro" id="IPR023214">
    <property type="entry name" value="HAD_sf"/>
</dbReference>
<dbReference type="PIRSF" id="PIRSF004682">
    <property type="entry name" value="GmhB"/>
    <property type="match status" value="1"/>
</dbReference>
<accession>A0A0P6XY54</accession>
<comment type="cofactor">
    <cofactor evidence="10">
        <name>Zn(2+)</name>
        <dbReference type="ChEBI" id="CHEBI:29105"/>
    </cofactor>
</comment>
<evidence type="ECO:0000256" key="6">
    <source>
        <dbReference type="ARBA" id="ARBA00031828"/>
    </source>
</evidence>
<evidence type="ECO:0000256" key="5">
    <source>
        <dbReference type="ARBA" id="ARBA00023277"/>
    </source>
</evidence>
<dbReference type="SUPFAM" id="SSF56784">
    <property type="entry name" value="HAD-like"/>
    <property type="match status" value="1"/>
</dbReference>
<dbReference type="InterPro" id="IPR004446">
    <property type="entry name" value="Heptose_bisP_phosphatase"/>
</dbReference>
<dbReference type="GO" id="GO:0016791">
    <property type="term" value="F:phosphatase activity"/>
    <property type="evidence" value="ECO:0007669"/>
    <property type="project" value="InterPro"/>
</dbReference>
<proteinExistence type="inferred from homology"/>
<evidence type="ECO:0000256" key="2">
    <source>
        <dbReference type="ARBA" id="ARBA00022490"/>
    </source>
</evidence>
<keyword evidence="10" id="KW-0460">Magnesium</keyword>
<feature type="binding site" evidence="10">
    <location>
        <position position="100"/>
    </location>
    <ligand>
        <name>Zn(2+)</name>
        <dbReference type="ChEBI" id="CHEBI:29105"/>
    </ligand>
</feature>
<feature type="site" description="Contributes to substrate recognition" evidence="9">
    <location>
        <position position="101"/>
    </location>
</feature>
<dbReference type="EMBL" id="LGCL01000002">
    <property type="protein sequence ID" value="KPL81052.1"/>
    <property type="molecule type" value="Genomic_DNA"/>
</dbReference>
<dbReference type="EC" id="3.1.3.-" evidence="7"/>
<keyword evidence="3 10" id="KW-0479">Metal-binding</keyword>
<evidence type="ECO:0000256" key="8">
    <source>
        <dbReference type="PIRSR" id="PIRSR004682-1"/>
    </source>
</evidence>
<dbReference type="InterPro" id="IPR036412">
    <property type="entry name" value="HAD-like_sf"/>
</dbReference>
<feature type="binding site" evidence="10">
    <location>
        <position position="98"/>
    </location>
    <ligand>
        <name>Zn(2+)</name>
        <dbReference type="ChEBI" id="CHEBI:29105"/>
    </ligand>
</feature>
<feature type="active site" description="Proton donor" evidence="8">
    <location>
        <position position="10"/>
    </location>
</feature>
<feature type="binding site" evidence="10">
    <location>
        <position position="92"/>
    </location>
    <ligand>
        <name>Zn(2+)</name>
        <dbReference type="ChEBI" id="CHEBI:29105"/>
    </ligand>
</feature>
<dbReference type="PATRIC" id="fig|1134406.4.peg.3496"/>
<keyword evidence="4 7" id="KW-0378">Hydrolase</keyword>
<comment type="cofactor">
    <cofactor evidence="10">
        <name>Mg(2+)</name>
        <dbReference type="ChEBI" id="CHEBI:18420"/>
    </cofactor>
</comment>
<evidence type="ECO:0000256" key="10">
    <source>
        <dbReference type="PIRSR" id="PIRSR004682-4"/>
    </source>
</evidence>
<dbReference type="STRING" id="1134406.ADN00_00510"/>
<dbReference type="Proteomes" id="UP000050417">
    <property type="component" value="Unassembled WGS sequence"/>
</dbReference>
<dbReference type="NCBIfam" id="TIGR01656">
    <property type="entry name" value="Histidinol-ppas"/>
    <property type="match status" value="1"/>
</dbReference>
<keyword evidence="10" id="KW-0862">Zinc</keyword>